<name>A0ABS1YHG8_9ACTN</name>
<reference evidence="2 3" key="1">
    <citation type="submission" date="2021-01" db="EMBL/GenBank/DDBJ databases">
        <title>Draft genome sequence of Micromonospora sp. strain STR1s_6.</title>
        <authorList>
            <person name="Karlyshev A."/>
            <person name="Jawad R."/>
        </authorList>
    </citation>
    <scope>NUCLEOTIDE SEQUENCE [LARGE SCALE GENOMIC DNA]</scope>
    <source>
        <strain evidence="2 3">STR1S-6</strain>
    </source>
</reference>
<dbReference type="Proteomes" id="UP000622245">
    <property type="component" value="Unassembled WGS sequence"/>
</dbReference>
<gene>
    <name evidence="2" type="ORF">JM949_16195</name>
</gene>
<organism evidence="2 3">
    <name type="scientific">Micromonospora tarensis</name>
    <dbReference type="NCBI Taxonomy" id="2806100"/>
    <lineage>
        <taxon>Bacteria</taxon>
        <taxon>Bacillati</taxon>
        <taxon>Actinomycetota</taxon>
        <taxon>Actinomycetes</taxon>
        <taxon>Micromonosporales</taxon>
        <taxon>Micromonosporaceae</taxon>
        <taxon>Micromonospora</taxon>
    </lineage>
</organism>
<evidence type="ECO:0000313" key="2">
    <source>
        <dbReference type="EMBL" id="MBM0276843.1"/>
    </source>
</evidence>
<evidence type="ECO:0000256" key="1">
    <source>
        <dbReference type="SAM" id="MobiDB-lite"/>
    </source>
</evidence>
<accession>A0ABS1YHG8</accession>
<evidence type="ECO:0000313" key="3">
    <source>
        <dbReference type="Proteomes" id="UP000622245"/>
    </source>
</evidence>
<proteinExistence type="predicted"/>
<comment type="caution">
    <text evidence="2">The sequence shown here is derived from an EMBL/GenBank/DDBJ whole genome shotgun (WGS) entry which is preliminary data.</text>
</comment>
<sequence>MWVDLRLQVASRLRGVNARHCHEAFDRIGKRNALGPHGVVLFYTTPDQHMPHGYRLLIATRLFLAGPESDDLPRVLHDLSRTAAGNVARATAQGRRWDPRGPEGSMVNGGDLDMPRDASYVGVGVTTLDSDEGPWHTVANSVRSQPLNTPRPRSVFDLSGQGLAWLIDGTALRMVRDPHRRLGDDGITSNRRLDASRRWPYDPYADLTEQGDQWLRAAWAQLAGLHRILTEHLVAGRQA</sequence>
<keyword evidence="3" id="KW-1185">Reference proteome</keyword>
<feature type="region of interest" description="Disordered" evidence="1">
    <location>
        <begin position="90"/>
        <end position="113"/>
    </location>
</feature>
<protein>
    <submittedName>
        <fullName evidence="2">Uncharacterized protein</fullName>
    </submittedName>
</protein>
<dbReference type="EMBL" id="JAEVHL010000072">
    <property type="protein sequence ID" value="MBM0276843.1"/>
    <property type="molecule type" value="Genomic_DNA"/>
</dbReference>